<proteinExistence type="predicted"/>
<evidence type="ECO:0000313" key="2">
    <source>
        <dbReference type="EMBL" id="CAF1558238.1"/>
    </source>
</evidence>
<feature type="non-terminal residue" evidence="2">
    <location>
        <position position="1"/>
    </location>
</feature>
<accession>A0A815XJT1</accession>
<comment type="caution">
    <text evidence="2">The sequence shown here is derived from an EMBL/GenBank/DDBJ whole genome shotgun (WGS) entry which is preliminary data.</text>
</comment>
<organism evidence="2 3">
    <name type="scientific">Rotaria sordida</name>
    <dbReference type="NCBI Taxonomy" id="392033"/>
    <lineage>
        <taxon>Eukaryota</taxon>
        <taxon>Metazoa</taxon>
        <taxon>Spiralia</taxon>
        <taxon>Gnathifera</taxon>
        <taxon>Rotifera</taxon>
        <taxon>Eurotatoria</taxon>
        <taxon>Bdelloidea</taxon>
        <taxon>Philodinida</taxon>
        <taxon>Philodinidae</taxon>
        <taxon>Rotaria</taxon>
    </lineage>
</organism>
<dbReference type="EMBL" id="CAJNOU010011652">
    <property type="protein sequence ID" value="CAF1558238.1"/>
    <property type="molecule type" value="Genomic_DNA"/>
</dbReference>
<dbReference type="Proteomes" id="UP000663889">
    <property type="component" value="Unassembled WGS sequence"/>
</dbReference>
<evidence type="ECO:0000313" key="3">
    <source>
        <dbReference type="Proteomes" id="UP000663889"/>
    </source>
</evidence>
<reference evidence="2" key="1">
    <citation type="submission" date="2021-02" db="EMBL/GenBank/DDBJ databases">
        <authorList>
            <person name="Nowell W R."/>
        </authorList>
    </citation>
    <scope>NUCLEOTIDE SEQUENCE</scope>
</reference>
<gene>
    <name evidence="2" type="ORF">SEV965_LOCUS39030</name>
</gene>
<name>A0A815XJT1_9BILA</name>
<feature type="region of interest" description="Disordered" evidence="1">
    <location>
        <begin position="47"/>
        <end position="73"/>
    </location>
</feature>
<sequence>GTFDQQIDLFNLIYIRRTAQIQYAKKKIEEKDLSWWDKLVNWWNSNPNQDNTGFIKQTPSETPPLSDKLNELL</sequence>
<protein>
    <submittedName>
        <fullName evidence="2">Uncharacterized protein</fullName>
    </submittedName>
</protein>
<evidence type="ECO:0000256" key="1">
    <source>
        <dbReference type="SAM" id="MobiDB-lite"/>
    </source>
</evidence>
<dbReference type="AlphaFoldDB" id="A0A815XJT1"/>
<feature type="compositionally biased region" description="Polar residues" evidence="1">
    <location>
        <begin position="47"/>
        <end position="60"/>
    </location>
</feature>